<dbReference type="RefSeq" id="WP_110309069.1">
    <property type="nucleotide sequence ID" value="NZ_QICL01000001.1"/>
</dbReference>
<dbReference type="PANTHER" id="PTHR23019">
    <property type="entry name" value="NUCLEAR PORE MEMBRANE GLYCOPROTEIN GP210-RELATED"/>
    <property type="match status" value="1"/>
</dbReference>
<protein>
    <submittedName>
        <fullName evidence="3">Ig-like protein group 2</fullName>
    </submittedName>
</protein>
<dbReference type="OrthoDB" id="1029694at2"/>
<reference evidence="3 4" key="1">
    <citation type="submission" date="2018-03" db="EMBL/GenBank/DDBJ databases">
        <title>Genomic Encyclopedia of Archaeal and Bacterial Type Strains, Phase II (KMG-II): from individual species to whole genera.</title>
        <authorList>
            <person name="Goeker M."/>
        </authorList>
    </citation>
    <scope>NUCLEOTIDE SEQUENCE [LARGE SCALE GENOMIC DNA]</scope>
    <source>
        <strain evidence="3 4">DSM 100214</strain>
    </source>
</reference>
<feature type="signal peptide" evidence="1">
    <location>
        <begin position="1"/>
        <end position="21"/>
    </location>
</feature>
<dbReference type="Pfam" id="PF02368">
    <property type="entry name" value="Big_2"/>
    <property type="match status" value="2"/>
</dbReference>
<feature type="domain" description="BIG2" evidence="2">
    <location>
        <begin position="110"/>
        <end position="186"/>
    </location>
</feature>
<proteinExistence type="predicted"/>
<gene>
    <name evidence="3" type="ORF">CLV62_101377</name>
</gene>
<dbReference type="InterPro" id="IPR008964">
    <property type="entry name" value="Invasin/intimin_cell_adhesion"/>
</dbReference>
<sequence length="322" mass="36130">MKKLIYLLILPFILISCSSDDDTLHSVTIITLEQPDKNIYIGDEYQLTVSHAPIELTAPTYTWESSDPNVAEVNNQGKLTALKEGETTITVKAADLQLNSELKIKVLPIKATSITMSKKEVEIIIDAHHTLTYEIAPKNTTNTEVIWKSSNEKVATVNDGNIKALSVGTATITVTIDGISDECVVTVPKTLFRYKFGATIEQINPTVKISNDFAYNWADISGENPLRAFVFKNNKLTELWNCYGTDKMLSRDYENFLQEVNSLNPPQAVTLENNSDRYARLSKNVDGLTWKNGDYNILIKNGEISIRNTPYPMLIIQYTEIK</sequence>
<organism evidence="3 4">
    <name type="scientific">Dysgonomonas alginatilytica</name>
    <dbReference type="NCBI Taxonomy" id="1605892"/>
    <lineage>
        <taxon>Bacteria</taxon>
        <taxon>Pseudomonadati</taxon>
        <taxon>Bacteroidota</taxon>
        <taxon>Bacteroidia</taxon>
        <taxon>Bacteroidales</taxon>
        <taxon>Dysgonomonadaceae</taxon>
        <taxon>Dysgonomonas</taxon>
    </lineage>
</organism>
<dbReference type="EMBL" id="QICL01000001">
    <property type="protein sequence ID" value="PXV69108.1"/>
    <property type="molecule type" value="Genomic_DNA"/>
</dbReference>
<dbReference type="Proteomes" id="UP000247973">
    <property type="component" value="Unassembled WGS sequence"/>
</dbReference>
<dbReference type="SMART" id="SM00635">
    <property type="entry name" value="BID_2"/>
    <property type="match status" value="2"/>
</dbReference>
<dbReference type="SUPFAM" id="SSF49373">
    <property type="entry name" value="Invasin/intimin cell-adhesion fragments"/>
    <property type="match status" value="2"/>
</dbReference>
<keyword evidence="1" id="KW-0732">Signal</keyword>
<evidence type="ECO:0000313" key="4">
    <source>
        <dbReference type="Proteomes" id="UP000247973"/>
    </source>
</evidence>
<dbReference type="Gene3D" id="2.60.40.1080">
    <property type="match status" value="2"/>
</dbReference>
<dbReference type="InterPro" id="IPR003343">
    <property type="entry name" value="Big_2"/>
</dbReference>
<evidence type="ECO:0000256" key="1">
    <source>
        <dbReference type="SAM" id="SignalP"/>
    </source>
</evidence>
<dbReference type="AlphaFoldDB" id="A0A2V3PWZ3"/>
<dbReference type="InterPro" id="IPR045197">
    <property type="entry name" value="NUP210-like"/>
</dbReference>
<evidence type="ECO:0000313" key="3">
    <source>
        <dbReference type="EMBL" id="PXV69108.1"/>
    </source>
</evidence>
<dbReference type="PROSITE" id="PS51257">
    <property type="entry name" value="PROKAR_LIPOPROTEIN"/>
    <property type="match status" value="1"/>
</dbReference>
<keyword evidence="4" id="KW-1185">Reference proteome</keyword>
<comment type="caution">
    <text evidence="3">The sequence shown here is derived from an EMBL/GenBank/DDBJ whole genome shotgun (WGS) entry which is preliminary data.</text>
</comment>
<name>A0A2V3PWZ3_9BACT</name>
<evidence type="ECO:0000259" key="2">
    <source>
        <dbReference type="SMART" id="SM00635"/>
    </source>
</evidence>
<accession>A0A2V3PWZ3</accession>
<dbReference type="PANTHER" id="PTHR23019:SF0">
    <property type="entry name" value="NUCLEAR PORE MEMBRANE GLYCOPROTEIN 210"/>
    <property type="match status" value="1"/>
</dbReference>
<feature type="domain" description="BIG2" evidence="2">
    <location>
        <begin position="26"/>
        <end position="103"/>
    </location>
</feature>
<feature type="chain" id="PRO_5015993885" evidence="1">
    <location>
        <begin position="22"/>
        <end position="322"/>
    </location>
</feature>